<dbReference type="RefSeq" id="WP_167613053.1">
    <property type="nucleotide sequence ID" value="NZ_SOYS01000007.1"/>
</dbReference>
<dbReference type="EMBL" id="SOYS01000007">
    <property type="protein sequence ID" value="NIY48831.1"/>
    <property type="molecule type" value="Genomic_DNA"/>
</dbReference>
<comment type="caution">
    <text evidence="1">The sequence shown here is derived from an EMBL/GenBank/DDBJ whole genome shotgun (WGS) entry which is preliminary data.</text>
</comment>
<sequence>MSQNSRIQGKTVVLVNGVPASGKSTVARLLSEYFALPVLAIDGIKEPFMAQFDEIDRPFNRRLGCAAYEVIWTIVAESPAQCVFLIDAWFGFQPKETLERYLEQANISKVLEVWNRIPGSLAAARYAQRFDVRQPGHPGEEYLPELVQLADSAQPMALGPVYTLDQSCPLDTQSLLKWLEDKLEVSQRALRIA</sequence>
<dbReference type="SUPFAM" id="SSF52540">
    <property type="entry name" value="P-loop containing nucleoside triphosphate hydrolases"/>
    <property type="match status" value="1"/>
</dbReference>
<keyword evidence="2" id="KW-1185">Reference proteome</keyword>
<reference evidence="1 2" key="1">
    <citation type="journal article" date="2020" name="Microorganisms">
        <title>Polyphasic Characterisation of Cedecea colo sp. nov., a New Enteric Bacterium Isolated from the Koala Hindgut.</title>
        <authorList>
            <person name="Boath J.M."/>
            <person name="Dakhal S."/>
            <person name="Van T.T.H."/>
            <person name="Moore R.J."/>
            <person name="Dekiwadia C."/>
            <person name="Macreadie I.G."/>
        </authorList>
    </citation>
    <scope>NUCLEOTIDE SEQUENCE [LARGE SCALE GENOMIC DNA]</scope>
    <source>
        <strain evidence="1 2">ZA</strain>
    </source>
</reference>
<evidence type="ECO:0000313" key="1">
    <source>
        <dbReference type="EMBL" id="NIY48831.1"/>
    </source>
</evidence>
<dbReference type="Gene3D" id="3.40.50.300">
    <property type="entry name" value="P-loop containing nucleotide triphosphate hydrolases"/>
    <property type="match status" value="1"/>
</dbReference>
<proteinExistence type="predicted"/>
<evidence type="ECO:0000313" key="2">
    <source>
        <dbReference type="Proteomes" id="UP000697927"/>
    </source>
</evidence>
<organism evidence="1 2">
    <name type="scientific">Cedecea colo</name>
    <dbReference type="NCBI Taxonomy" id="2552946"/>
    <lineage>
        <taxon>Bacteria</taxon>
        <taxon>Pseudomonadati</taxon>
        <taxon>Pseudomonadota</taxon>
        <taxon>Gammaproteobacteria</taxon>
        <taxon>Enterobacterales</taxon>
        <taxon>Enterobacteriaceae</taxon>
        <taxon>Cedecea</taxon>
    </lineage>
</organism>
<name>A0ABX0VP35_9ENTR</name>
<gene>
    <name evidence="1" type="ORF">E2L00_15290</name>
</gene>
<dbReference type="Proteomes" id="UP000697927">
    <property type="component" value="Unassembled WGS sequence"/>
</dbReference>
<accession>A0ABX0VP35</accession>
<protein>
    <submittedName>
        <fullName evidence="1">AAA family ATPase</fullName>
    </submittedName>
</protein>
<dbReference type="InterPro" id="IPR027417">
    <property type="entry name" value="P-loop_NTPase"/>
</dbReference>